<keyword evidence="4" id="KW-1185">Reference proteome</keyword>
<dbReference type="Pfam" id="PF08387">
    <property type="entry name" value="FBD"/>
    <property type="match status" value="1"/>
</dbReference>
<dbReference type="InterPro" id="IPR055411">
    <property type="entry name" value="LRR_FXL15/At3g58940/PEG3-like"/>
</dbReference>
<protein>
    <recommendedName>
        <fullName evidence="5">FBD domain-containing protein</fullName>
    </recommendedName>
</protein>
<evidence type="ECO:0000313" key="3">
    <source>
        <dbReference type="EMBL" id="CAD6244594.1"/>
    </source>
</evidence>
<reference evidence="3" key="1">
    <citation type="submission" date="2020-10" db="EMBL/GenBank/DDBJ databases">
        <authorList>
            <person name="Han B."/>
            <person name="Lu T."/>
            <person name="Zhao Q."/>
            <person name="Huang X."/>
            <person name="Zhao Y."/>
        </authorList>
    </citation>
    <scope>NUCLEOTIDE SEQUENCE</scope>
</reference>
<feature type="domain" description="F-box/LRR-repeat protein 15/At3g58940/PEG3-like LRR" evidence="2">
    <location>
        <begin position="1"/>
        <end position="155"/>
    </location>
</feature>
<feature type="domain" description="FBD" evidence="1">
    <location>
        <begin position="184"/>
        <end position="226"/>
    </location>
</feature>
<proteinExistence type="predicted"/>
<dbReference type="EMBL" id="CAJGYO010000007">
    <property type="protein sequence ID" value="CAD6244594.1"/>
    <property type="molecule type" value="Genomic_DNA"/>
</dbReference>
<dbReference type="OrthoDB" id="666837at2759"/>
<accession>A0A811PK62</accession>
<organism evidence="3 4">
    <name type="scientific">Miscanthus lutarioriparius</name>
    <dbReference type="NCBI Taxonomy" id="422564"/>
    <lineage>
        <taxon>Eukaryota</taxon>
        <taxon>Viridiplantae</taxon>
        <taxon>Streptophyta</taxon>
        <taxon>Embryophyta</taxon>
        <taxon>Tracheophyta</taxon>
        <taxon>Spermatophyta</taxon>
        <taxon>Magnoliopsida</taxon>
        <taxon>Liliopsida</taxon>
        <taxon>Poales</taxon>
        <taxon>Poaceae</taxon>
        <taxon>PACMAD clade</taxon>
        <taxon>Panicoideae</taxon>
        <taxon>Andropogonodae</taxon>
        <taxon>Andropogoneae</taxon>
        <taxon>Saccharinae</taxon>
        <taxon>Miscanthus</taxon>
    </lineage>
</organism>
<name>A0A811PK62_9POAL</name>
<evidence type="ECO:0000259" key="2">
    <source>
        <dbReference type="Pfam" id="PF24758"/>
    </source>
</evidence>
<dbReference type="AlphaFoldDB" id="A0A811PK62"/>
<dbReference type="InterPro" id="IPR055302">
    <property type="entry name" value="F-box_dom-containing"/>
</dbReference>
<comment type="caution">
    <text evidence="3">The sequence shown here is derived from an EMBL/GenBank/DDBJ whole genome shotgun (WGS) entry which is preliminary data.</text>
</comment>
<dbReference type="Pfam" id="PF24758">
    <property type="entry name" value="LRR_At5g56370"/>
    <property type="match status" value="1"/>
</dbReference>
<evidence type="ECO:0000259" key="1">
    <source>
        <dbReference type="Pfam" id="PF08387"/>
    </source>
</evidence>
<dbReference type="PANTHER" id="PTHR32141:SF40">
    <property type="entry name" value="OS06G0492900 PROTEIN"/>
    <property type="match status" value="1"/>
</dbReference>
<sequence>MTEQDLAFVLNRCPVLEKLLMTGCRWPVCLRTRSHSLRLVEVCQCIAPEITVVNAPRLERLLLWEAWGGGSLTYMSSKIKIGHAPKLRFLGFLVPGMHQLEIGNTAIKAETKASPNTIVPSVQMLAVQVKLGTRIEARMLPSFLRCFPNVETLYVQSVNDDFKFWGPQAAGTGKLNLKFWKEAGFIECVQRHIKKVVLREFRGTRSELDFLKFIAEHARVLEKMVIVLTHGHSPSDPVATNLRTRMTSAKWANACCELMIFKTPFAQEGTTWCYLSAFNLSSTDPFDVSKCHDGTCQSH</sequence>
<gene>
    <name evidence="3" type="ORF">NCGR_LOCUS29219</name>
</gene>
<evidence type="ECO:0000313" key="4">
    <source>
        <dbReference type="Proteomes" id="UP000604825"/>
    </source>
</evidence>
<dbReference type="InterPro" id="IPR006566">
    <property type="entry name" value="FBD"/>
</dbReference>
<dbReference type="Proteomes" id="UP000604825">
    <property type="component" value="Unassembled WGS sequence"/>
</dbReference>
<evidence type="ECO:0008006" key="5">
    <source>
        <dbReference type="Google" id="ProtNLM"/>
    </source>
</evidence>
<dbReference type="PANTHER" id="PTHR32141">
    <property type="match status" value="1"/>
</dbReference>